<evidence type="ECO:0000256" key="12">
    <source>
        <dbReference type="SAM" id="MobiDB-lite"/>
    </source>
</evidence>
<accession>A0A8J0QT04</accession>
<keyword evidence="4" id="KW-0272">Extracellular matrix</keyword>
<dbReference type="CTD" id="11081"/>
<evidence type="ECO:0000256" key="5">
    <source>
        <dbReference type="ARBA" id="ARBA00022614"/>
    </source>
</evidence>
<dbReference type="FunFam" id="3.80.10.10:FF:000092">
    <property type="entry name" value="keratocan isoform X1"/>
    <property type="match status" value="1"/>
</dbReference>
<dbReference type="SUPFAM" id="SSF52058">
    <property type="entry name" value="L domain-like"/>
    <property type="match status" value="1"/>
</dbReference>
<feature type="domain" description="LRRNT" evidence="13">
    <location>
        <begin position="69"/>
        <end position="103"/>
    </location>
</feature>
<dbReference type="Pfam" id="PF13855">
    <property type="entry name" value="LRR_8"/>
    <property type="match status" value="2"/>
</dbReference>
<dbReference type="AlphaFoldDB" id="A0A8J0QT04"/>
<keyword evidence="6" id="KW-0732">Signal</keyword>
<dbReference type="InterPro" id="IPR050333">
    <property type="entry name" value="SLRP"/>
</dbReference>
<feature type="compositionally biased region" description="Polar residues" evidence="12">
    <location>
        <begin position="1"/>
        <end position="15"/>
    </location>
</feature>
<dbReference type="PANTHER" id="PTHR45712">
    <property type="entry name" value="AGAP008170-PA"/>
    <property type="match status" value="1"/>
</dbReference>
<keyword evidence="9" id="KW-1015">Disulfide bond</keyword>
<dbReference type="FunFam" id="3.80.10.10:FF:000133">
    <property type="entry name" value="prolargin"/>
    <property type="match status" value="1"/>
</dbReference>
<comment type="similarity">
    <text evidence="2">Belongs to the small leucine-rich proteoglycan (SLRP) family. SLRP class II subfamily.</text>
</comment>
<evidence type="ECO:0000313" key="15">
    <source>
        <dbReference type="RefSeq" id="XP_002937114.3"/>
    </source>
</evidence>
<dbReference type="RefSeq" id="XP_002937114.3">
    <property type="nucleotide sequence ID" value="XM_002937068.5"/>
</dbReference>
<name>A0A8J0QT04_XENTR</name>
<dbReference type="InterPro" id="IPR000372">
    <property type="entry name" value="LRRNT"/>
</dbReference>
<evidence type="ECO:0000256" key="9">
    <source>
        <dbReference type="ARBA" id="ARBA00023157"/>
    </source>
</evidence>
<keyword evidence="8" id="KW-0654">Proteoglycan</keyword>
<dbReference type="Pfam" id="PF01462">
    <property type="entry name" value="LRRNT"/>
    <property type="match status" value="1"/>
</dbReference>
<dbReference type="PANTHER" id="PTHR45712:SF13">
    <property type="entry name" value="KERATOCAN"/>
    <property type="match status" value="1"/>
</dbReference>
<evidence type="ECO:0000313" key="14">
    <source>
        <dbReference type="Proteomes" id="UP000008143"/>
    </source>
</evidence>
<dbReference type="OrthoDB" id="5789657at2759"/>
<dbReference type="KEGG" id="xtr:100486796"/>
<evidence type="ECO:0000256" key="3">
    <source>
        <dbReference type="ARBA" id="ARBA00022525"/>
    </source>
</evidence>
<dbReference type="GO" id="GO:0005615">
    <property type="term" value="C:extracellular space"/>
    <property type="evidence" value="ECO:0000318"/>
    <property type="project" value="GO_Central"/>
</dbReference>
<dbReference type="Xenbase" id="XB-GENE-1012702">
    <property type="gene designation" value="kera"/>
</dbReference>
<keyword evidence="5" id="KW-0433">Leucine-rich repeat</keyword>
<dbReference type="SMART" id="SM00369">
    <property type="entry name" value="LRR_TYP"/>
    <property type="match status" value="8"/>
</dbReference>
<evidence type="ECO:0000256" key="2">
    <source>
        <dbReference type="ARBA" id="ARBA00005818"/>
    </source>
</evidence>
<dbReference type="PROSITE" id="PS51450">
    <property type="entry name" value="LRR"/>
    <property type="match status" value="1"/>
</dbReference>
<keyword evidence="14" id="KW-1185">Reference proteome</keyword>
<dbReference type="AGR" id="Xenbase:XB-GENE-1012702"/>
<dbReference type="InterPro" id="IPR001611">
    <property type="entry name" value="Leu-rich_rpt"/>
</dbReference>
<organism evidence="14 15">
    <name type="scientific">Xenopus tropicalis</name>
    <name type="common">Western clawed frog</name>
    <name type="synonym">Silurana tropicalis</name>
    <dbReference type="NCBI Taxonomy" id="8364"/>
    <lineage>
        <taxon>Eukaryota</taxon>
        <taxon>Metazoa</taxon>
        <taxon>Chordata</taxon>
        <taxon>Craniata</taxon>
        <taxon>Vertebrata</taxon>
        <taxon>Euteleostomi</taxon>
        <taxon>Amphibia</taxon>
        <taxon>Batrachia</taxon>
        <taxon>Anura</taxon>
        <taxon>Pipoidea</taxon>
        <taxon>Pipidae</taxon>
        <taxon>Xenopodinae</taxon>
        <taxon>Xenopus</taxon>
        <taxon>Silurana</taxon>
    </lineage>
</organism>
<evidence type="ECO:0000313" key="16">
    <source>
        <dbReference type="Xenbase" id="XB-GENE-1012702"/>
    </source>
</evidence>
<evidence type="ECO:0000259" key="13">
    <source>
        <dbReference type="SMART" id="SM00013"/>
    </source>
</evidence>
<reference evidence="15" key="1">
    <citation type="submission" date="2025-08" db="UniProtKB">
        <authorList>
            <consortium name="RefSeq"/>
        </authorList>
    </citation>
    <scope>IDENTIFICATION</scope>
    <source>
        <strain evidence="15">Nigerian</strain>
        <tissue evidence="15">Liver and blood</tissue>
    </source>
</reference>
<protein>
    <recommendedName>
        <fullName evidence="11">Keratocan</fullName>
    </recommendedName>
</protein>
<evidence type="ECO:0000256" key="10">
    <source>
        <dbReference type="ARBA" id="ARBA00023180"/>
    </source>
</evidence>
<keyword evidence="7" id="KW-0677">Repeat</keyword>
<evidence type="ECO:0000256" key="7">
    <source>
        <dbReference type="ARBA" id="ARBA00022737"/>
    </source>
</evidence>
<proteinExistence type="inferred from homology"/>
<dbReference type="InterPro" id="IPR003591">
    <property type="entry name" value="Leu-rich_rpt_typical-subtyp"/>
</dbReference>
<gene>
    <name evidence="15 16" type="primary">kera</name>
</gene>
<evidence type="ECO:0000256" key="4">
    <source>
        <dbReference type="ARBA" id="ARBA00022530"/>
    </source>
</evidence>
<dbReference type="Gene3D" id="3.80.10.10">
    <property type="entry name" value="Ribonuclease Inhibitor"/>
    <property type="match status" value="3"/>
</dbReference>
<dbReference type="OMA" id="MECFCPP"/>
<evidence type="ECO:0000256" key="1">
    <source>
        <dbReference type="ARBA" id="ARBA00004498"/>
    </source>
</evidence>
<keyword evidence="10" id="KW-0325">Glycoprotein</keyword>
<dbReference type="SMART" id="SM00013">
    <property type="entry name" value="LRRNT"/>
    <property type="match status" value="1"/>
</dbReference>
<keyword evidence="3" id="KW-0964">Secreted</keyword>
<evidence type="ECO:0000256" key="6">
    <source>
        <dbReference type="ARBA" id="ARBA00022729"/>
    </source>
</evidence>
<evidence type="ECO:0000256" key="8">
    <source>
        <dbReference type="ARBA" id="ARBA00022974"/>
    </source>
</evidence>
<feature type="compositionally biased region" description="Basic and acidic residues" evidence="12">
    <location>
        <begin position="16"/>
        <end position="25"/>
    </location>
</feature>
<comment type="subcellular location">
    <subcellularLocation>
        <location evidence="1">Secreted</location>
        <location evidence="1">Extracellular space</location>
        <location evidence="1">Extracellular matrix</location>
    </subcellularLocation>
</comment>
<dbReference type="GeneID" id="100486796"/>
<evidence type="ECO:0000256" key="11">
    <source>
        <dbReference type="ARBA" id="ARBA00041182"/>
    </source>
</evidence>
<feature type="region of interest" description="Disordered" evidence="12">
    <location>
        <begin position="1"/>
        <end position="25"/>
    </location>
</feature>
<sequence length="379" mass="43363">MLGILLQSNSSLTSDQHLRTEDPMKQRSPMDAQYCRPLFLLVIIFSFTHSVTQAYDYTDLGTYPLFSIDCPKECVCPSSFPHAIYCDNKGLKEVPHIPSRTWYLYLHNNLIESLKEESFANATEIKWINLSRNKLSNKNISKSLLKSLKSLLYLYLDDNDLEEVPAPLPESIEQIRLARNKISKVPEGVFSKLGNLTLLDLHHNKLTDSSFQADVFNGLKSLMQLNLAKNSLKKMPPGLPLNTVQLYLDNNNIEEIPKNYFNNIPRITFIRLNYNKLSDTGVPVNVFNVTSLLDLQLSYNELTAVPIVNGHLERLHLDHNKIKNINGNILCPEVVKEEFDPHFPHGPRLRYLRLDGNEVQPPIPLDLMICFRLLQTVVI</sequence>
<dbReference type="Proteomes" id="UP000008143">
    <property type="component" value="Chromosome 3"/>
</dbReference>
<dbReference type="InterPro" id="IPR032675">
    <property type="entry name" value="LRR_dom_sf"/>
</dbReference>